<dbReference type="EMBL" id="BRPK01000022">
    <property type="protein sequence ID" value="GLB45385.1"/>
    <property type="molecule type" value="Genomic_DNA"/>
</dbReference>
<gene>
    <name evidence="2" type="primary">MDM12</name>
    <name evidence="2" type="ORF">LshimejAT787_2200480</name>
</gene>
<comment type="caution">
    <text evidence="2">The sequence shown here is derived from an EMBL/GenBank/DDBJ whole genome shotgun (WGS) entry which is preliminary data.</text>
</comment>
<organism evidence="2 3">
    <name type="scientific">Lyophyllum shimeji</name>
    <name type="common">Hon-shimeji</name>
    <name type="synonym">Tricholoma shimeji</name>
    <dbReference type="NCBI Taxonomy" id="47721"/>
    <lineage>
        <taxon>Eukaryota</taxon>
        <taxon>Fungi</taxon>
        <taxon>Dikarya</taxon>
        <taxon>Basidiomycota</taxon>
        <taxon>Agaricomycotina</taxon>
        <taxon>Agaricomycetes</taxon>
        <taxon>Agaricomycetidae</taxon>
        <taxon>Agaricales</taxon>
        <taxon>Tricholomatineae</taxon>
        <taxon>Lyophyllaceae</taxon>
        <taxon>Lyophyllum</taxon>
    </lineage>
</organism>
<evidence type="ECO:0000313" key="2">
    <source>
        <dbReference type="EMBL" id="GLB45385.1"/>
    </source>
</evidence>
<evidence type="ECO:0000256" key="1">
    <source>
        <dbReference type="SAM" id="MobiDB-lite"/>
    </source>
</evidence>
<protein>
    <submittedName>
        <fullName evidence="2">Maintenance of mitochondrial morphology protein 1</fullName>
    </submittedName>
</protein>
<reference evidence="2" key="1">
    <citation type="submission" date="2022-07" db="EMBL/GenBank/DDBJ databases">
        <title>The genome of Lyophyllum shimeji provides insight into the initial evolution of ectomycorrhizal fungal genome.</title>
        <authorList>
            <person name="Kobayashi Y."/>
            <person name="Shibata T."/>
            <person name="Hirakawa H."/>
            <person name="Shigenobu S."/>
            <person name="Nishiyama T."/>
            <person name="Yamada A."/>
            <person name="Hasebe M."/>
            <person name="Kawaguchi M."/>
        </authorList>
    </citation>
    <scope>NUCLEOTIDE SEQUENCE</scope>
    <source>
        <strain evidence="2">AT787</strain>
    </source>
</reference>
<proteinExistence type="predicted"/>
<accession>A0A9P3UV21</accession>
<sequence length="202" mass="22018">MTRDTRKVTSFITVTSVSVMSIDLEWSKLDSSPAPYLVDVLNRQLANAEHDDDGLDRGCGPVKLTEGADPDEEGFEWVPRRAAVVRDKGQGLAYYHLPPHVRYGYGGHGSASMYAAPTTPIDPWNLPGLANHRASLYSGPVYRSPSPATPFHPPSLNDIDADHTTTEMHLPPKSCPSQAHTSPSQQPLPQFPPQPDVHTGCD</sequence>
<dbReference type="AlphaFoldDB" id="A0A9P3UV21"/>
<dbReference type="OrthoDB" id="3356905at2759"/>
<feature type="region of interest" description="Disordered" evidence="1">
    <location>
        <begin position="145"/>
        <end position="202"/>
    </location>
</feature>
<dbReference type="Proteomes" id="UP001063166">
    <property type="component" value="Unassembled WGS sequence"/>
</dbReference>
<keyword evidence="3" id="KW-1185">Reference proteome</keyword>
<name>A0A9P3UV21_LYOSH</name>
<evidence type="ECO:0000313" key="3">
    <source>
        <dbReference type="Proteomes" id="UP001063166"/>
    </source>
</evidence>